<accession>A0AAF3ERL7</accession>
<organism evidence="4 5">
    <name type="scientific">Mesorhabditis belari</name>
    <dbReference type="NCBI Taxonomy" id="2138241"/>
    <lineage>
        <taxon>Eukaryota</taxon>
        <taxon>Metazoa</taxon>
        <taxon>Ecdysozoa</taxon>
        <taxon>Nematoda</taxon>
        <taxon>Chromadorea</taxon>
        <taxon>Rhabditida</taxon>
        <taxon>Rhabditina</taxon>
        <taxon>Rhabditomorpha</taxon>
        <taxon>Rhabditoidea</taxon>
        <taxon>Rhabditidae</taxon>
        <taxon>Mesorhabditinae</taxon>
        <taxon>Mesorhabditis</taxon>
    </lineage>
</organism>
<keyword evidence="3" id="KW-1133">Transmembrane helix</keyword>
<keyword evidence="3" id="KW-0812">Transmembrane</keyword>
<dbReference type="Proteomes" id="UP000887575">
    <property type="component" value="Unassembled WGS sequence"/>
</dbReference>
<dbReference type="WBParaSite" id="MBELARI_LOCUS16771">
    <property type="protein sequence ID" value="MBELARI_LOCUS16771"/>
    <property type="gene ID" value="MBELARI_LOCUS16771"/>
</dbReference>
<name>A0AAF3ERL7_9BILA</name>
<feature type="coiled-coil region" evidence="1">
    <location>
        <begin position="32"/>
        <end position="59"/>
    </location>
</feature>
<evidence type="ECO:0000256" key="1">
    <source>
        <dbReference type="SAM" id="Coils"/>
    </source>
</evidence>
<dbReference type="AlphaFoldDB" id="A0AAF3ERL7"/>
<protein>
    <submittedName>
        <fullName evidence="5">Uncharacterized protein</fullName>
    </submittedName>
</protein>
<keyword evidence="4" id="KW-1185">Reference proteome</keyword>
<evidence type="ECO:0000256" key="3">
    <source>
        <dbReference type="SAM" id="Phobius"/>
    </source>
</evidence>
<reference evidence="5" key="1">
    <citation type="submission" date="2024-02" db="UniProtKB">
        <authorList>
            <consortium name="WormBaseParasite"/>
        </authorList>
    </citation>
    <scope>IDENTIFICATION</scope>
</reference>
<keyword evidence="1" id="KW-0175">Coiled coil</keyword>
<dbReference type="PROSITE" id="PS51257">
    <property type="entry name" value="PROKAR_LIPOPROTEIN"/>
    <property type="match status" value="1"/>
</dbReference>
<evidence type="ECO:0000313" key="4">
    <source>
        <dbReference type="Proteomes" id="UP000887575"/>
    </source>
</evidence>
<proteinExistence type="predicted"/>
<evidence type="ECO:0000313" key="5">
    <source>
        <dbReference type="WBParaSite" id="MBELARI_LOCUS16771"/>
    </source>
</evidence>
<evidence type="ECO:0000256" key="2">
    <source>
        <dbReference type="SAM" id="MobiDB-lite"/>
    </source>
</evidence>
<feature type="transmembrane region" description="Helical" evidence="3">
    <location>
        <begin position="12"/>
        <end position="32"/>
    </location>
</feature>
<sequence length="102" mass="11944">MFKSWDLILRLAFLLVIILMACFICLLLLAILEDLDRIRKNLKKNAEILQEIVVNTNSDSGRNERRPRREIEDCLQGNAENLELNRTPPPTYQETYRETEAP</sequence>
<keyword evidence="3" id="KW-0472">Membrane</keyword>
<feature type="region of interest" description="Disordered" evidence="2">
    <location>
        <begin position="80"/>
        <end position="102"/>
    </location>
</feature>